<dbReference type="OrthoDB" id="5357220at2759"/>
<name>A0A8X7TE25_CANPA</name>
<keyword evidence="1" id="KW-0131">Cell cycle</keyword>
<dbReference type="InterPro" id="IPR012535">
    <property type="entry name" value="Cell_div_Cdc14"/>
</dbReference>
<sequence>MEKEVSFVLEGLENSTLVTASPGLKQLENLLQKLLPEIEQFQNNGIVAPRLRELINLQDNFAYNITVCLVRIYEKDLHKDDTLLLNRLLQGLLLLHPSSKNIFNRDRNMRLILDLLDDYNKDLEITISVITTLIHVLLKNYENYRSFERNRGCLKLIRHLKLDSTDVIPVDDVPQSSSVKRNGGAYSLQQHLNFKVIEFLMFYMSEEIDNPNPHDVDMKADLFREVFPAIDSLIESLNELNKL</sequence>
<evidence type="ECO:0000313" key="1">
    <source>
        <dbReference type="EMBL" id="KAF6059386.1"/>
    </source>
</evidence>
<protein>
    <submittedName>
        <fullName evidence="1">Cell division control protein 14, SIN component family protein</fullName>
    </submittedName>
</protein>
<dbReference type="Proteomes" id="UP000590412">
    <property type="component" value="Unassembled WGS sequence"/>
</dbReference>
<organism evidence="1 2">
    <name type="scientific">Candida parapsilosis</name>
    <name type="common">Yeast</name>
    <dbReference type="NCBI Taxonomy" id="5480"/>
    <lineage>
        <taxon>Eukaryota</taxon>
        <taxon>Fungi</taxon>
        <taxon>Dikarya</taxon>
        <taxon>Ascomycota</taxon>
        <taxon>Saccharomycotina</taxon>
        <taxon>Pichiomycetes</taxon>
        <taxon>Debaryomycetaceae</taxon>
        <taxon>Candida/Lodderomyces clade</taxon>
        <taxon>Candida</taxon>
    </lineage>
</organism>
<evidence type="ECO:0000313" key="2">
    <source>
        <dbReference type="Proteomes" id="UP000590412"/>
    </source>
</evidence>
<proteinExistence type="predicted"/>
<dbReference type="GO" id="GO:0051301">
    <property type="term" value="P:cell division"/>
    <property type="evidence" value="ECO:0007669"/>
    <property type="project" value="UniProtKB-KW"/>
</dbReference>
<dbReference type="EMBL" id="JABWAB010000001">
    <property type="protein sequence ID" value="KAF6059386.1"/>
    <property type="molecule type" value="Genomic_DNA"/>
</dbReference>
<comment type="caution">
    <text evidence="1">The sequence shown here is derived from an EMBL/GenBank/DDBJ whole genome shotgun (WGS) entry which is preliminary data.</text>
</comment>
<accession>A0A8X7TE25</accession>
<dbReference type="PANTHER" id="PTHR34065:SF1">
    <property type="entry name" value="CELL DIVISION CONTROL PROTEIN 14"/>
    <property type="match status" value="1"/>
</dbReference>
<gene>
    <name evidence="1" type="ORF">FOB60_000968</name>
</gene>
<dbReference type="Pfam" id="PF08045">
    <property type="entry name" value="CDC14"/>
    <property type="match status" value="1"/>
</dbReference>
<reference evidence="1" key="1">
    <citation type="submission" date="2020-03" db="EMBL/GenBank/DDBJ databases">
        <title>FDA dAtabase for Regulatory Grade micrObial Sequences (FDA-ARGOS): Supporting development and validation of Infectious Disease Dx tests.</title>
        <authorList>
            <person name="Campos J."/>
            <person name="Goldberg B."/>
            <person name="Tallon L."/>
            <person name="Sadzewicz L."/>
            <person name="Vavikolanu K."/>
            <person name="Mehta A."/>
            <person name="Aluvathingal J."/>
            <person name="Nadendla S."/>
            <person name="Nandy P."/>
            <person name="Geyer C."/>
            <person name="Yan Y."/>
            <person name="Sichtig H."/>
        </authorList>
    </citation>
    <scope>NUCLEOTIDE SEQUENCE [LARGE SCALE GENOMIC DNA]</scope>
    <source>
        <strain evidence="1">FDAARGOS_652</strain>
    </source>
</reference>
<keyword evidence="1" id="KW-0132">Cell division</keyword>
<dbReference type="PANTHER" id="PTHR34065">
    <property type="entry name" value="CELL DIVISION CONTROL PROTEIN 14"/>
    <property type="match status" value="1"/>
</dbReference>
<dbReference type="AlphaFoldDB" id="A0A8X7TE25"/>